<protein>
    <submittedName>
        <fullName evidence="4">Carboxylesterase family protein</fullName>
    </submittedName>
</protein>
<dbReference type="InterPro" id="IPR050300">
    <property type="entry name" value="GDXG_lipolytic_enzyme"/>
</dbReference>
<proteinExistence type="predicted"/>
<evidence type="ECO:0000313" key="4">
    <source>
        <dbReference type="EMBL" id="MCF8715238.1"/>
    </source>
</evidence>
<evidence type="ECO:0000259" key="3">
    <source>
        <dbReference type="Pfam" id="PF20434"/>
    </source>
</evidence>
<reference evidence="4 5" key="1">
    <citation type="submission" date="2021-01" db="EMBL/GenBank/DDBJ databases">
        <title>Genome sequencing of Joostella atrarenae M1-2 (= KCTC 23194).</title>
        <authorList>
            <person name="Zakaria M.R."/>
            <person name="Lam M.Q."/>
            <person name="Chong C.S."/>
        </authorList>
    </citation>
    <scope>NUCLEOTIDE SEQUENCE [LARGE SCALE GENOMIC DNA]</scope>
    <source>
        <strain evidence="4 5">M1-2</strain>
    </source>
</reference>
<dbReference type="Proteomes" id="UP000829517">
    <property type="component" value="Unassembled WGS sequence"/>
</dbReference>
<organism evidence="4 5">
    <name type="scientific">Joostella atrarenae</name>
    <dbReference type="NCBI Taxonomy" id="679257"/>
    <lineage>
        <taxon>Bacteria</taxon>
        <taxon>Pseudomonadati</taxon>
        <taxon>Bacteroidota</taxon>
        <taxon>Flavobacteriia</taxon>
        <taxon>Flavobacteriales</taxon>
        <taxon>Flavobacteriaceae</taxon>
        <taxon>Joostella</taxon>
    </lineage>
</organism>
<dbReference type="InterPro" id="IPR049492">
    <property type="entry name" value="BD-FAE-like_dom"/>
</dbReference>
<keyword evidence="5" id="KW-1185">Reference proteome</keyword>
<dbReference type="EMBL" id="JAETXX010000006">
    <property type="protein sequence ID" value="MCF8715238.1"/>
    <property type="molecule type" value="Genomic_DNA"/>
</dbReference>
<keyword evidence="1" id="KW-0378">Hydrolase</keyword>
<comment type="caution">
    <text evidence="4">The sequence shown here is derived from an EMBL/GenBank/DDBJ whole genome shotgun (WGS) entry which is preliminary data.</text>
</comment>
<name>A0ABS9J490_9FLAO</name>
<feature type="chain" id="PRO_5045601537" evidence="2">
    <location>
        <begin position="22"/>
        <end position="301"/>
    </location>
</feature>
<feature type="domain" description="BD-FAE-like" evidence="3">
    <location>
        <begin position="45"/>
        <end position="159"/>
    </location>
</feature>
<accession>A0ABS9J490</accession>
<feature type="signal peptide" evidence="2">
    <location>
        <begin position="1"/>
        <end position="21"/>
    </location>
</feature>
<sequence>MKTNTLVLLVALFLLSLQIEAQQYKDYVSDEVTSETFTYSDTLNLDFYSSEENISSKRPLLILVHGGGFSSGKRDNPLEKKFCIDMARRGYAVASMSYNLTRKGKSFGCDYSSVGKMVTFNSVTKDILNATSFLTDKASTLNFNANKIILVGSSAGAEAVLNTVYMQGSPKTKDVPFGAVKYAGVVSFAGALVSTDYITEKNVIPSIFFHGKKDNLVPYYIAPHHYCKPTSPGFITLFGAKAITDKLNKLGGSYLLATDPEGNHDWANLAYNYTDEIAGFISETIVNKKHIVSNIQVSSKK</sequence>
<keyword evidence="2" id="KW-0732">Signal</keyword>
<dbReference type="InterPro" id="IPR029058">
    <property type="entry name" value="AB_hydrolase_fold"/>
</dbReference>
<evidence type="ECO:0000256" key="1">
    <source>
        <dbReference type="ARBA" id="ARBA00022801"/>
    </source>
</evidence>
<dbReference type="RefSeq" id="WP_236959204.1">
    <property type="nucleotide sequence ID" value="NZ_JAETXX010000006.1"/>
</dbReference>
<dbReference type="PANTHER" id="PTHR48081">
    <property type="entry name" value="AB HYDROLASE SUPERFAMILY PROTEIN C4A8.06C"/>
    <property type="match status" value="1"/>
</dbReference>
<gene>
    <name evidence="4" type="ORF">JM658_10410</name>
</gene>
<dbReference type="Gene3D" id="3.40.50.1820">
    <property type="entry name" value="alpha/beta hydrolase"/>
    <property type="match status" value="1"/>
</dbReference>
<evidence type="ECO:0000256" key="2">
    <source>
        <dbReference type="SAM" id="SignalP"/>
    </source>
</evidence>
<evidence type="ECO:0000313" key="5">
    <source>
        <dbReference type="Proteomes" id="UP000829517"/>
    </source>
</evidence>
<dbReference type="Pfam" id="PF20434">
    <property type="entry name" value="BD-FAE"/>
    <property type="match status" value="1"/>
</dbReference>
<dbReference type="SUPFAM" id="SSF53474">
    <property type="entry name" value="alpha/beta-Hydrolases"/>
    <property type="match status" value="1"/>
</dbReference>